<reference evidence="3" key="1">
    <citation type="journal article" date="2015" name="PLoS Genet.">
        <title>The dynamic genome and transcriptome of the human fungal pathogen Blastomyces and close relative Emmonsia.</title>
        <authorList>
            <person name="Munoz J.F."/>
            <person name="Gauthier G.M."/>
            <person name="Desjardins C.A."/>
            <person name="Gallo J.E."/>
            <person name="Holder J."/>
            <person name="Sullivan T.D."/>
            <person name="Marty A.J."/>
            <person name="Carmen J.C."/>
            <person name="Chen Z."/>
            <person name="Ding L."/>
            <person name="Gujja S."/>
            <person name="Magrini V."/>
            <person name="Misas E."/>
            <person name="Mitreva M."/>
            <person name="Priest M."/>
            <person name="Saif S."/>
            <person name="Whiston E.A."/>
            <person name="Young S."/>
            <person name="Zeng Q."/>
            <person name="Goldman W.E."/>
            <person name="Mardis E.R."/>
            <person name="Taylor J.W."/>
            <person name="McEwen J.G."/>
            <person name="Clay O.K."/>
            <person name="Klein B.S."/>
            <person name="Cuomo C.A."/>
        </authorList>
    </citation>
    <scope>NUCLEOTIDE SEQUENCE [LARGE SCALE GENOMIC DNA]</scope>
    <source>
        <strain evidence="3">SLH14081</strain>
    </source>
</reference>
<accession>A0A179UWP1</accession>
<evidence type="ECO:0000313" key="2">
    <source>
        <dbReference type="EMBL" id="OAT12525.1"/>
    </source>
</evidence>
<dbReference type="RefSeq" id="XP_031580424.1">
    <property type="nucleotide sequence ID" value="XM_031723288.1"/>
</dbReference>
<dbReference type="VEuPathDB" id="FungiDB:BDBG_07855"/>
<dbReference type="KEGG" id="bgh:BDBG_07855"/>
<sequence length="117" mass="13512">MDNGMVHDCLNYKNIVIKRWGLRRRARRKPSGIKDNVYHILHAHWTRCTKAYADEKQRLYIAAGILLSFISSGRLVSLFDTRIKTGDEKAGDRLSKGVLHTVSKGSKRKTNHRHHHP</sequence>
<dbReference type="GeneID" id="8502146"/>
<proteinExistence type="predicted"/>
<dbReference type="AlphaFoldDB" id="A0A179UWP1"/>
<protein>
    <submittedName>
        <fullName evidence="2">Uncharacterized protein</fullName>
    </submittedName>
</protein>
<evidence type="ECO:0000313" key="3">
    <source>
        <dbReference type="Proteomes" id="UP000002038"/>
    </source>
</evidence>
<feature type="region of interest" description="Disordered" evidence="1">
    <location>
        <begin position="89"/>
        <end position="117"/>
    </location>
</feature>
<organism evidence="2 3">
    <name type="scientific">Blastomyces gilchristii (strain SLH14081)</name>
    <name type="common">Blastomyces dermatitidis</name>
    <dbReference type="NCBI Taxonomy" id="559298"/>
    <lineage>
        <taxon>Eukaryota</taxon>
        <taxon>Fungi</taxon>
        <taxon>Dikarya</taxon>
        <taxon>Ascomycota</taxon>
        <taxon>Pezizomycotina</taxon>
        <taxon>Eurotiomycetes</taxon>
        <taxon>Eurotiomycetidae</taxon>
        <taxon>Onygenales</taxon>
        <taxon>Ajellomycetaceae</taxon>
        <taxon>Blastomyces</taxon>
    </lineage>
</organism>
<dbReference type="Proteomes" id="UP000002038">
    <property type="component" value="Unassembled WGS sequence"/>
</dbReference>
<dbReference type="OrthoDB" id="4188324at2759"/>
<dbReference type="STRING" id="559298.A0A179UWP1"/>
<feature type="compositionally biased region" description="Basic residues" evidence="1">
    <location>
        <begin position="105"/>
        <end position="117"/>
    </location>
</feature>
<dbReference type="EMBL" id="GG657468">
    <property type="protein sequence ID" value="OAT12525.1"/>
    <property type="molecule type" value="Genomic_DNA"/>
</dbReference>
<evidence type="ECO:0000256" key="1">
    <source>
        <dbReference type="SAM" id="MobiDB-lite"/>
    </source>
</evidence>
<gene>
    <name evidence="2" type="ORF">BDBG_07855</name>
</gene>
<name>A0A179UWP1_BLAGS</name>
<keyword evidence="3" id="KW-1185">Reference proteome</keyword>